<dbReference type="RefSeq" id="WP_106292794.1">
    <property type="nucleotide sequence ID" value="NZ_PVTH01000004.1"/>
</dbReference>
<keyword evidence="3" id="KW-0540">Nuclease</keyword>
<dbReference type="Proteomes" id="UP000238034">
    <property type="component" value="Unassembled WGS sequence"/>
</dbReference>
<feature type="coiled-coil region" evidence="1">
    <location>
        <begin position="617"/>
        <end position="651"/>
    </location>
</feature>
<dbReference type="GO" id="GO:0016887">
    <property type="term" value="F:ATP hydrolysis activity"/>
    <property type="evidence" value="ECO:0007669"/>
    <property type="project" value="InterPro"/>
</dbReference>
<feature type="coiled-coil region" evidence="1">
    <location>
        <begin position="188"/>
        <end position="218"/>
    </location>
</feature>
<dbReference type="EMBL" id="PVTH01000004">
    <property type="protein sequence ID" value="PRY53219.1"/>
    <property type="molecule type" value="Genomic_DNA"/>
</dbReference>
<dbReference type="AlphaFoldDB" id="A0A2T0U5M4"/>
<protein>
    <submittedName>
        <fullName evidence="3">Exonuclease SbcC</fullName>
    </submittedName>
</protein>
<accession>A0A2T0U5M4</accession>
<dbReference type="Gene3D" id="3.40.50.300">
    <property type="entry name" value="P-loop containing nucleotide triphosphate hydrolases"/>
    <property type="match status" value="2"/>
</dbReference>
<evidence type="ECO:0000313" key="4">
    <source>
        <dbReference type="Proteomes" id="UP000238034"/>
    </source>
</evidence>
<keyword evidence="4" id="KW-1185">Reference proteome</keyword>
<dbReference type="InterPro" id="IPR027417">
    <property type="entry name" value="P-loop_NTPase"/>
</dbReference>
<feature type="coiled-coil region" evidence="1">
    <location>
        <begin position="727"/>
        <end position="775"/>
    </location>
</feature>
<gene>
    <name evidence="3" type="ORF">B0I27_104229</name>
</gene>
<dbReference type="GO" id="GO:0004527">
    <property type="term" value="F:exonuclease activity"/>
    <property type="evidence" value="ECO:0007669"/>
    <property type="project" value="UniProtKB-KW"/>
</dbReference>
<dbReference type="Pfam" id="PF13476">
    <property type="entry name" value="AAA_23"/>
    <property type="match status" value="1"/>
</dbReference>
<organism evidence="3 4">
    <name type="scientific">Arcticibacter pallidicorallinus</name>
    <dbReference type="NCBI Taxonomy" id="1259464"/>
    <lineage>
        <taxon>Bacteria</taxon>
        <taxon>Pseudomonadati</taxon>
        <taxon>Bacteroidota</taxon>
        <taxon>Sphingobacteriia</taxon>
        <taxon>Sphingobacteriales</taxon>
        <taxon>Sphingobacteriaceae</taxon>
        <taxon>Arcticibacter</taxon>
    </lineage>
</organism>
<keyword evidence="3" id="KW-0378">Hydrolase</keyword>
<comment type="caution">
    <text evidence="3">The sequence shown here is derived from an EMBL/GenBank/DDBJ whole genome shotgun (WGS) entry which is preliminary data.</text>
</comment>
<dbReference type="PANTHER" id="PTHR32114:SF2">
    <property type="entry name" value="ABC TRANSPORTER ABCH.3"/>
    <property type="match status" value="1"/>
</dbReference>
<feature type="coiled-coil region" evidence="1">
    <location>
        <begin position="290"/>
        <end position="324"/>
    </location>
</feature>
<evidence type="ECO:0000313" key="3">
    <source>
        <dbReference type="EMBL" id="PRY53219.1"/>
    </source>
</evidence>
<proteinExistence type="predicted"/>
<feature type="coiled-coil region" evidence="1">
    <location>
        <begin position="827"/>
        <end position="927"/>
    </location>
</feature>
<dbReference type="InterPro" id="IPR038729">
    <property type="entry name" value="Rad50/SbcC_AAA"/>
</dbReference>
<dbReference type="GO" id="GO:0006302">
    <property type="term" value="P:double-strand break repair"/>
    <property type="evidence" value="ECO:0007669"/>
    <property type="project" value="InterPro"/>
</dbReference>
<keyword evidence="1" id="KW-0175">Coiled coil</keyword>
<name>A0A2T0U5M4_9SPHI</name>
<dbReference type="OrthoDB" id="9795626at2"/>
<feature type="coiled-coil region" evidence="1">
    <location>
        <begin position="384"/>
        <end position="448"/>
    </location>
</feature>
<dbReference type="Pfam" id="PF13558">
    <property type="entry name" value="SbcC_Walker_B"/>
    <property type="match status" value="1"/>
</dbReference>
<sequence>MKILSVRFLNLNSLKGEHQIRFDQSPFTESGLFAITGPTGAGKTTILDAITIALYGRVHRHDRDVSESMTRHTAESFSEVEFEIKGKGYRAKWSQRRGYGKVDGALQTQRMELVDLETSAIMVNHPLSEVQQQIVALCGLDYNQFLRSVMLSQGDFTQFLKSKENERSELLEKITDTAVYSEISRYVFDRARQEREKLERLREQLDNADILSDEEVSQLNISLQDLSIREKAVRDNSLDTRDKINWLGFLGKLKLDEERQLNLLREQQERLILHQENFQKLALHQKAMAYRSELQDIKNHEGRIEELALRIREQEEVLPSVQEKSRQADQAFEEGKELLGSAELDMQKQEADFEKVIQKDAQLDGFRKELERAESWAKTALKDVDQAISDRDTLAQNIAALEVEISALNQLIVGQPKENELEAAIVRIDQYQQELGRARLSLRDKKAEERSVVDLQKDQEKSLLAIEGEIAKSKAGLLLRQQELVRLRDKLRTEFEGKSLDVLEEAADKLPGLISLCQDQSKLAKDYSQTRAQMDGLKREQIRNEESVAALEAALALQTEEKQEAERILEDHRKAVDIQIRIQKYDADRGQLQENHECPLCGSKEHPYVEKHYHSTLTEAEQKRNAHEAYLQKLSREIQDSAIKLSAWKEKLTGQHKQSAELEEKLAAVESSFVLNNGKLPAPLTLEKPAIIDAIVLKKQSELSALQAQIQALRVLQKDISLLELHLVDLNSTIEQAKTRKESLLAQLSSGAGNLEKVRLEIGKLDLEIGDLQNKIQEVLRSLQITDIPEEIIGALNARLLVCRQSNEKLASATLRKQELCAESLSLEKVLGAKQELLQQREKERKQADLRLQEELGERRELFGEKDPVFEREQLRNQLKQLREALERQQELRNQLQNQLLTLESSLQKDRQDLDKAGKDLSRLSAELTGKLQEQGIADIAELRSYRLDEGIAAEISTLEAEIKTAIANAEHLLTRLRADLQLERSKALTELSSEELQEQLSSLDASWRDLNQEIGGIRNRLQSDFETKLRFREIADQVVVQQGELQKWQKISSLIGSDNGKKFSNFAQGLTLARLTELANLHLQKLTDRYRILKSPSKDLEIQIIDGYQADVVRPMTTLSGGESFLVSLALALGLSDLASRKTQINSLFIDEGFGTLDSDTLDVAISALENLQANGKTIGIISHVEALKERIGTQIQVSKQPGGVSRIRVMSYGEVVG</sequence>
<feature type="coiled-coil region" evidence="1">
    <location>
        <begin position="956"/>
        <end position="1014"/>
    </location>
</feature>
<reference evidence="3 4" key="1">
    <citation type="submission" date="2018-03" db="EMBL/GenBank/DDBJ databases">
        <title>Genomic Encyclopedia of Type Strains, Phase III (KMG-III): the genomes of soil and plant-associated and newly described type strains.</title>
        <authorList>
            <person name="Whitman W."/>
        </authorList>
    </citation>
    <scope>NUCLEOTIDE SEQUENCE [LARGE SCALE GENOMIC DNA]</scope>
    <source>
        <strain evidence="3 4">CGMCC 1.9313</strain>
    </source>
</reference>
<feature type="coiled-coil region" evidence="1">
    <location>
        <begin position="548"/>
        <end position="575"/>
    </location>
</feature>
<dbReference type="PANTHER" id="PTHR32114">
    <property type="entry name" value="ABC TRANSPORTER ABCH.3"/>
    <property type="match status" value="1"/>
</dbReference>
<evidence type="ECO:0000256" key="1">
    <source>
        <dbReference type="SAM" id="Coils"/>
    </source>
</evidence>
<keyword evidence="3" id="KW-0269">Exonuclease</keyword>
<feature type="domain" description="Rad50/SbcC-type AAA" evidence="2">
    <location>
        <begin position="9"/>
        <end position="207"/>
    </location>
</feature>
<evidence type="ECO:0000259" key="2">
    <source>
        <dbReference type="Pfam" id="PF13476"/>
    </source>
</evidence>
<dbReference type="SUPFAM" id="SSF52540">
    <property type="entry name" value="P-loop containing nucleoside triphosphate hydrolases"/>
    <property type="match status" value="1"/>
</dbReference>